<dbReference type="Pfam" id="PF00171">
    <property type="entry name" value="Aldedh"/>
    <property type="match status" value="1"/>
</dbReference>
<keyword evidence="5" id="KW-1185">Reference proteome</keyword>
<dbReference type="InterPro" id="IPR015590">
    <property type="entry name" value="Aldehyde_DH_dom"/>
</dbReference>
<dbReference type="RefSeq" id="WP_160689693.1">
    <property type="nucleotide sequence ID" value="NZ_CP047897.1"/>
</dbReference>
<dbReference type="GO" id="GO:0003842">
    <property type="term" value="F:L-glutamate gamma-semialdehyde dehydrogenase activity"/>
    <property type="evidence" value="ECO:0007669"/>
    <property type="project" value="TreeGrafter"/>
</dbReference>
<dbReference type="InterPro" id="IPR016163">
    <property type="entry name" value="Ald_DH_C"/>
</dbReference>
<dbReference type="Proteomes" id="UP000464214">
    <property type="component" value="Chromosome"/>
</dbReference>
<dbReference type="InterPro" id="IPR050485">
    <property type="entry name" value="Proline_metab_enzyme"/>
</dbReference>
<dbReference type="GO" id="GO:0010133">
    <property type="term" value="P:L-proline catabolic process to L-glutamate"/>
    <property type="evidence" value="ECO:0007669"/>
    <property type="project" value="TreeGrafter"/>
</dbReference>
<dbReference type="PANTHER" id="PTHR42862">
    <property type="entry name" value="DELTA-1-PYRROLINE-5-CARBOXYLATE DEHYDROGENASE 1, ISOFORM A-RELATED"/>
    <property type="match status" value="1"/>
</dbReference>
<organism evidence="4 5">
    <name type="scientific">Nibribacter ruber</name>
    <dbReference type="NCBI Taxonomy" id="2698458"/>
    <lineage>
        <taxon>Bacteria</taxon>
        <taxon>Pseudomonadati</taxon>
        <taxon>Bacteroidota</taxon>
        <taxon>Cytophagia</taxon>
        <taxon>Cytophagales</taxon>
        <taxon>Hymenobacteraceae</taxon>
        <taxon>Nibribacter</taxon>
    </lineage>
</organism>
<dbReference type="PANTHER" id="PTHR42862:SF1">
    <property type="entry name" value="DELTA-1-PYRROLINE-5-CARBOXYLATE DEHYDROGENASE 2, ISOFORM A-RELATED"/>
    <property type="match status" value="1"/>
</dbReference>
<evidence type="ECO:0000256" key="2">
    <source>
        <dbReference type="ARBA" id="ARBA00023027"/>
    </source>
</evidence>
<proteinExistence type="predicted"/>
<dbReference type="AlphaFoldDB" id="A0A6P1NYL3"/>
<dbReference type="EMBL" id="CP047897">
    <property type="protein sequence ID" value="QHL86871.1"/>
    <property type="molecule type" value="Genomic_DNA"/>
</dbReference>
<dbReference type="KEGG" id="nib:GU926_05235"/>
<dbReference type="SUPFAM" id="SSF53720">
    <property type="entry name" value="ALDH-like"/>
    <property type="match status" value="1"/>
</dbReference>
<protein>
    <submittedName>
        <fullName evidence="4">Phenylacetic acid degradation protein PaaN</fullName>
    </submittedName>
</protein>
<name>A0A6P1NYL3_9BACT</name>
<evidence type="ECO:0000259" key="3">
    <source>
        <dbReference type="Pfam" id="PF00171"/>
    </source>
</evidence>
<evidence type="ECO:0000313" key="4">
    <source>
        <dbReference type="EMBL" id="QHL86871.1"/>
    </source>
</evidence>
<feature type="domain" description="Aldehyde dehydrogenase" evidence="3">
    <location>
        <begin position="101"/>
        <end position="507"/>
    </location>
</feature>
<evidence type="ECO:0000256" key="1">
    <source>
        <dbReference type="ARBA" id="ARBA00023002"/>
    </source>
</evidence>
<dbReference type="Gene3D" id="3.40.309.10">
    <property type="entry name" value="Aldehyde Dehydrogenase, Chain A, domain 2"/>
    <property type="match status" value="1"/>
</dbReference>
<evidence type="ECO:0000313" key="5">
    <source>
        <dbReference type="Proteomes" id="UP000464214"/>
    </source>
</evidence>
<reference evidence="4 5" key="1">
    <citation type="submission" date="2020-01" db="EMBL/GenBank/DDBJ databases">
        <authorList>
            <person name="Kim M."/>
        </authorList>
    </citation>
    <scope>NUCLEOTIDE SEQUENCE [LARGE SCALE GENOMIC DNA]</scope>
    <source>
        <strain evidence="4 5">BT10</strain>
    </source>
</reference>
<dbReference type="InterPro" id="IPR016161">
    <property type="entry name" value="Ald_DH/histidinol_DH"/>
</dbReference>
<dbReference type="Gene3D" id="3.40.605.10">
    <property type="entry name" value="Aldehyde Dehydrogenase, Chain A, domain 1"/>
    <property type="match status" value="1"/>
</dbReference>
<sequence length="567" mass="62036">MKEAISQNTKELENLTVQHRETLNRAVQALHERTFFSQYPEHPSPAIYGEGADQAGLEQYKGQLGKRFEELLQESPEGWAGQEESPYEQEKLNISYPTFSVETLVARGQKAFHVWRKVSPLERAAILVESLERMKGRFFEIAHATMHTTGQAFLMSFQASGPHAADRALEAIAAGYEEQTRFPETQVWEKPMGKFNLKLNKSWKAVPKGLGLVVGCSTFPTWNTVPGMYASLVTGNPVIVKPHPKGVLPIAIVIAEVQKVLAEYGLDPNICQLAVDPDDKLITKELAEHEAIKLIDYTGGTAFGNYLEGLKGKTVFTEKAGVNSIILDSAEDLDKVVQNLAFSLTLYSGQMCTAPQNFFIPANGVTVAGEQVPYEEVVNKLAEAVKGLVNNPKAGPHVLGAIQNQLTQQRVKDLENGNGRSVLTTCDVANPAFANARICSPVLYEVDATEKEQYSQELFGPIALIIKTKDTAESIHLAQEMAMQHGAISCGAYTTDPAIKEEIMDQMGLAGTPVSFNLTGGIYVNQNASFSDFHVTGGNPAGNASFTNPEFVIKRFTWVGFREPAAN</sequence>
<keyword evidence="2" id="KW-0520">NAD</keyword>
<dbReference type="InterPro" id="IPR016162">
    <property type="entry name" value="Ald_DH_N"/>
</dbReference>
<dbReference type="InterPro" id="IPR011975">
    <property type="entry name" value="PaaN_2"/>
</dbReference>
<dbReference type="GO" id="GO:0009898">
    <property type="term" value="C:cytoplasmic side of plasma membrane"/>
    <property type="evidence" value="ECO:0007669"/>
    <property type="project" value="TreeGrafter"/>
</dbReference>
<gene>
    <name evidence="4" type="primary">paaN</name>
    <name evidence="4" type="ORF">GU926_05235</name>
</gene>
<keyword evidence="1" id="KW-0560">Oxidoreductase</keyword>
<accession>A0A6P1NYL3</accession>
<dbReference type="NCBIfam" id="TIGR02288">
    <property type="entry name" value="PaaN_2"/>
    <property type="match status" value="1"/>
</dbReference>